<comment type="caution">
    <text evidence="1">The sequence shown here is derived from an EMBL/GenBank/DDBJ whole genome shotgun (WGS) entry which is preliminary data.</text>
</comment>
<reference evidence="1" key="1">
    <citation type="submission" date="2022-12" db="EMBL/GenBank/DDBJ databases">
        <title>Gycomyces niveus sp.nov.,a novel actinomycete isolated from soil in Shouguan.</title>
        <authorList>
            <person name="Yang X."/>
        </authorList>
    </citation>
    <scope>NUCLEOTIDE SEQUENCE</scope>
    <source>
        <strain evidence="1">NEAU-A15</strain>
    </source>
</reference>
<dbReference type="EMBL" id="JAPZVP010000002">
    <property type="protein sequence ID" value="MDA1358518.1"/>
    <property type="molecule type" value="Genomic_DNA"/>
</dbReference>
<gene>
    <name evidence="1" type="ORF">O1R50_02730</name>
</gene>
<sequence length="452" mass="49616">MHELEELGVQPDLVVDQPGLERVDPDVGGGQERGQDVVGHVRHEVDPVGRTESLGLLQQRLRIRARGEVDHEGRVQVRLQSERLDHEVQAALRGRPAAVDHQRRRGVQAARGPHVPEALRRRPVLAGRVGARRRIEHDRGRLGEPVRLHQQFGDPRRDRHDRIGIGNVFTLVRDLRDLPLPVPRLHARQELVRVVHHRDLAALGAGAGRGADPDPDHPVVVHVDQVRPQLLDERRERQVEPQRPRVELAPAPVPEHQLPVGRLEPLQPAVRTGLLRLGHAPGLVEPEAQPPHARLRPRTVEQERQAAAEALAALGAQLRAQTPLREVGADDPPALPFGFGLADARVREREADAREALAQRSEARPVLDDAAVGGGSAELEAGGLVAGREADEMDVPTVGGHRRGGLLHARVAVDAVVDQHHDPASGGGPTLVRHLLRSLCRPVCGMRRARPW</sequence>
<protein>
    <submittedName>
        <fullName evidence="1">Uncharacterized protein</fullName>
    </submittedName>
</protein>
<organism evidence="1 2">
    <name type="scientific">Glycomyces luteolus</name>
    <dbReference type="NCBI Taxonomy" id="2670330"/>
    <lineage>
        <taxon>Bacteria</taxon>
        <taxon>Bacillati</taxon>
        <taxon>Actinomycetota</taxon>
        <taxon>Actinomycetes</taxon>
        <taxon>Glycomycetales</taxon>
        <taxon>Glycomycetaceae</taxon>
        <taxon>Glycomyces</taxon>
    </lineage>
</organism>
<proteinExistence type="predicted"/>
<evidence type="ECO:0000313" key="1">
    <source>
        <dbReference type="EMBL" id="MDA1358518.1"/>
    </source>
</evidence>
<keyword evidence="2" id="KW-1185">Reference proteome</keyword>
<evidence type="ECO:0000313" key="2">
    <source>
        <dbReference type="Proteomes" id="UP001146067"/>
    </source>
</evidence>
<dbReference type="Proteomes" id="UP001146067">
    <property type="component" value="Unassembled WGS sequence"/>
</dbReference>
<name>A0A9X3P4G9_9ACTN</name>
<dbReference type="AlphaFoldDB" id="A0A9X3P4G9"/>
<accession>A0A9X3P4G9</accession>